<dbReference type="EMBL" id="RKLV01000002">
    <property type="protein sequence ID" value="MCX2818382.1"/>
    <property type="molecule type" value="Genomic_DNA"/>
</dbReference>
<evidence type="ECO:0000259" key="2">
    <source>
        <dbReference type="Pfam" id="PF25213"/>
    </source>
</evidence>
<dbReference type="Gene3D" id="1.10.10.10">
    <property type="entry name" value="Winged helix-like DNA-binding domain superfamily/Winged helix DNA-binding domain"/>
    <property type="match status" value="1"/>
</dbReference>
<evidence type="ECO:0000259" key="1">
    <source>
        <dbReference type="Pfam" id="PF08350"/>
    </source>
</evidence>
<proteinExistence type="predicted"/>
<name>A0A9Q4C1V3_9EURY</name>
<dbReference type="AlphaFoldDB" id="A0A9Q4C1V3"/>
<dbReference type="Proteomes" id="UP001149411">
    <property type="component" value="Unassembled WGS sequence"/>
</dbReference>
<dbReference type="Pfam" id="PF25213">
    <property type="entry name" value="HVO_A0261_N"/>
    <property type="match status" value="1"/>
</dbReference>
<dbReference type="SUPFAM" id="SSF46785">
    <property type="entry name" value="Winged helix' DNA-binding domain"/>
    <property type="match status" value="1"/>
</dbReference>
<accession>A0A9Q4C1V3</accession>
<feature type="domain" description="Methanogenesis regulatory protein FilR1 middle" evidence="1">
    <location>
        <begin position="122"/>
        <end position="242"/>
    </location>
</feature>
<evidence type="ECO:0000313" key="4">
    <source>
        <dbReference type="Proteomes" id="UP001149411"/>
    </source>
</evidence>
<evidence type="ECO:0000313" key="3">
    <source>
        <dbReference type="EMBL" id="MCX2818382.1"/>
    </source>
</evidence>
<dbReference type="CDD" id="cd00090">
    <property type="entry name" value="HTH_ARSR"/>
    <property type="match status" value="1"/>
</dbReference>
<protein>
    <submittedName>
        <fullName evidence="3">MarR family winged helix-turn-helix transcriptional regulator</fullName>
    </submittedName>
</protein>
<dbReference type="InterPro" id="IPR057527">
    <property type="entry name" value="HVO_A0261-like_N"/>
</dbReference>
<dbReference type="InterPro" id="IPR036388">
    <property type="entry name" value="WH-like_DNA-bd_sf"/>
</dbReference>
<dbReference type="RefSeq" id="WP_266086184.1">
    <property type="nucleotide sequence ID" value="NZ_RKLV01000002.1"/>
</dbReference>
<sequence>MENDSVDTEGALVEALRYEDVLRALNGGSMEPTEVEEVADVSTSTAHRILDRLEQRGVVDSQGSYRLTPLGEALLNEVVELRDSATKLERMRPVAELLPRDIGFDPSLFDDGKVTVSDEGDPYEPEWRLKSLLDSAEEVRLVGGSSSAPVAFRRVEKVVSDGGTVAVVCPEDIASASLGGLSDDGSVSVYVHGTPTATVALTGTHVYVGAHDTERGEVEAAVDTDGEDAYVWGERVYERYRKEGDEYL</sequence>
<keyword evidence="4" id="KW-1185">Reference proteome</keyword>
<dbReference type="InterPro" id="IPR011991">
    <property type="entry name" value="ArsR-like_HTH"/>
</dbReference>
<gene>
    <name evidence="3" type="ORF">EGH25_03320</name>
</gene>
<comment type="caution">
    <text evidence="3">The sequence shown here is derived from an EMBL/GenBank/DDBJ whole genome shotgun (WGS) entry which is preliminary data.</text>
</comment>
<reference evidence="3" key="1">
    <citation type="submission" date="2022-09" db="EMBL/GenBank/DDBJ databases">
        <title>Haloadaptaus new haloarchaeum isolated from saline soil.</title>
        <authorList>
            <person name="Duran-Viseras A."/>
            <person name="Sanchez-Porro C."/>
            <person name="Ventosa A."/>
        </authorList>
    </citation>
    <scope>NUCLEOTIDE SEQUENCE</scope>
    <source>
        <strain evidence="3">F3-133</strain>
    </source>
</reference>
<feature type="domain" description="HVO-A0261-like N-terminal" evidence="2">
    <location>
        <begin position="12"/>
        <end position="84"/>
    </location>
</feature>
<dbReference type="Pfam" id="PF08350">
    <property type="entry name" value="FilR1_middle"/>
    <property type="match status" value="1"/>
</dbReference>
<organism evidence="3 4">
    <name type="scientific">Halorutilus salinus</name>
    <dbReference type="NCBI Taxonomy" id="2487751"/>
    <lineage>
        <taxon>Archaea</taxon>
        <taxon>Methanobacteriati</taxon>
        <taxon>Methanobacteriota</taxon>
        <taxon>Stenosarchaea group</taxon>
        <taxon>Halobacteria</taxon>
        <taxon>Halorutilales</taxon>
        <taxon>Halorutilaceae</taxon>
        <taxon>Halorutilus</taxon>
    </lineage>
</organism>
<dbReference type="InterPro" id="IPR036390">
    <property type="entry name" value="WH_DNA-bd_sf"/>
</dbReference>
<dbReference type="InterPro" id="IPR013561">
    <property type="entry name" value="FilR1_middle_dom"/>
</dbReference>